<keyword evidence="3 4" id="KW-0804">Transcription</keyword>
<accession>A0ABW0YMH7</accession>
<evidence type="ECO:0000256" key="1">
    <source>
        <dbReference type="ARBA" id="ARBA00023015"/>
    </source>
</evidence>
<dbReference type="RefSeq" id="WP_385939844.1">
    <property type="nucleotide sequence ID" value="NZ_JBHSOZ010000003.1"/>
</dbReference>
<comment type="similarity">
    <text evidence="4">Belongs to the GbsR family.</text>
</comment>
<organism evidence="5 6">
    <name type="scientific">Thalassorhabdus alkalitolerans</name>
    <dbReference type="NCBI Taxonomy" id="2282697"/>
    <lineage>
        <taxon>Bacteria</taxon>
        <taxon>Bacillati</taxon>
        <taxon>Bacillota</taxon>
        <taxon>Bacilli</taxon>
        <taxon>Bacillales</taxon>
        <taxon>Bacillaceae</taxon>
        <taxon>Thalassorhabdus</taxon>
    </lineage>
</organism>
<dbReference type="PANTHER" id="PTHR38465">
    <property type="entry name" value="HTH-TYPE TRANSCRIPTIONAL REGULATOR MJ1563-RELATED"/>
    <property type="match status" value="1"/>
</dbReference>
<dbReference type="SUPFAM" id="SSF46785">
    <property type="entry name" value="Winged helix' DNA-binding domain"/>
    <property type="match status" value="1"/>
</dbReference>
<dbReference type="PANTHER" id="PTHR38465:SF1">
    <property type="entry name" value="HTH-TYPE TRANSCRIPTIONAL REGULATOR MJ1563-RELATED"/>
    <property type="match status" value="1"/>
</dbReference>
<keyword evidence="2 4" id="KW-0238">DNA-binding</keyword>
<reference evidence="6" key="1">
    <citation type="journal article" date="2019" name="Int. J. Syst. Evol. Microbiol.">
        <title>The Global Catalogue of Microorganisms (GCM) 10K type strain sequencing project: providing services to taxonomists for standard genome sequencing and annotation.</title>
        <authorList>
            <consortium name="The Broad Institute Genomics Platform"/>
            <consortium name="The Broad Institute Genome Sequencing Center for Infectious Disease"/>
            <person name="Wu L."/>
            <person name="Ma J."/>
        </authorList>
    </citation>
    <scope>NUCLEOTIDE SEQUENCE [LARGE SCALE GENOMIC DNA]</scope>
    <source>
        <strain evidence="6">CECT 7184</strain>
    </source>
</reference>
<name>A0ABW0YMH7_9BACI</name>
<keyword evidence="6" id="KW-1185">Reference proteome</keyword>
<comment type="caution">
    <text evidence="5">The sequence shown here is derived from an EMBL/GenBank/DDBJ whole genome shotgun (WGS) entry which is preliminary data.</text>
</comment>
<proteinExistence type="inferred from homology"/>
<dbReference type="Proteomes" id="UP001596142">
    <property type="component" value="Unassembled WGS sequence"/>
</dbReference>
<evidence type="ECO:0000256" key="4">
    <source>
        <dbReference type="PIRNR" id="PIRNR006707"/>
    </source>
</evidence>
<gene>
    <name evidence="5" type="ORF">ACFPU1_07575</name>
</gene>
<protein>
    <recommendedName>
        <fullName evidence="4">HTH-type transcriptional regulator</fullName>
    </recommendedName>
</protein>
<dbReference type="InterPro" id="IPR052362">
    <property type="entry name" value="HTH-GbsR_regulator"/>
</dbReference>
<dbReference type="Gene3D" id="1.10.10.10">
    <property type="entry name" value="Winged helix-like DNA-binding domain superfamily/Winged helix DNA-binding domain"/>
    <property type="match status" value="1"/>
</dbReference>
<evidence type="ECO:0000313" key="6">
    <source>
        <dbReference type="Proteomes" id="UP001596142"/>
    </source>
</evidence>
<evidence type="ECO:0000313" key="5">
    <source>
        <dbReference type="EMBL" id="MFC5712637.1"/>
    </source>
</evidence>
<sequence length="186" mass="21967">MPESKELNEEFLLQSKERSVESIARSMNYNGIPLSTGRIYGSLYFSNRPLTLDELKEDLQMSKTSMSTGVRYLLDMRAVKKVLKKGERKDLYQFKDDWYQSFADMFAERWKHVSDMNIEELNESKEELLTLREESPEEEIRKEADHLLKKVEYAIEYYDWLAEIAEVFESGQIFEMIPKPSLKKAP</sequence>
<dbReference type="InterPro" id="IPR026282">
    <property type="entry name" value="MJ1563"/>
</dbReference>
<keyword evidence="1 4" id="KW-0805">Transcription regulation</keyword>
<dbReference type="EMBL" id="JBHSOZ010000003">
    <property type="protein sequence ID" value="MFC5712637.1"/>
    <property type="molecule type" value="Genomic_DNA"/>
</dbReference>
<dbReference type="PIRSF" id="PIRSF006707">
    <property type="entry name" value="MJ1563"/>
    <property type="match status" value="1"/>
</dbReference>
<evidence type="ECO:0000256" key="3">
    <source>
        <dbReference type="ARBA" id="ARBA00023163"/>
    </source>
</evidence>
<dbReference type="InterPro" id="IPR036388">
    <property type="entry name" value="WH-like_DNA-bd_sf"/>
</dbReference>
<evidence type="ECO:0000256" key="2">
    <source>
        <dbReference type="ARBA" id="ARBA00023125"/>
    </source>
</evidence>
<dbReference type="InterPro" id="IPR036390">
    <property type="entry name" value="WH_DNA-bd_sf"/>
</dbReference>